<reference evidence="2" key="1">
    <citation type="submission" date="2010-06" db="EMBL/GenBank/DDBJ databases">
        <authorList>
            <person name="Jiang H."/>
            <person name="Abraham K."/>
            <person name="Ali S."/>
            <person name="Alsbrooks S.L."/>
            <person name="Anim B.N."/>
            <person name="Anosike U.S."/>
            <person name="Attaway T."/>
            <person name="Bandaranaike D.P."/>
            <person name="Battles P.K."/>
            <person name="Bell S.N."/>
            <person name="Bell A.V."/>
            <person name="Beltran B."/>
            <person name="Bickham C."/>
            <person name="Bustamante Y."/>
            <person name="Caleb T."/>
            <person name="Canada A."/>
            <person name="Cardenas V."/>
            <person name="Carter K."/>
            <person name="Chacko J."/>
            <person name="Chandrabose M.N."/>
            <person name="Chavez D."/>
            <person name="Chavez A."/>
            <person name="Chen L."/>
            <person name="Chu H.-S."/>
            <person name="Claassen K.J."/>
            <person name="Cockrell R."/>
            <person name="Collins M."/>
            <person name="Cooper J.A."/>
            <person name="Cree A."/>
            <person name="Curry S.M."/>
            <person name="Da Y."/>
            <person name="Dao M.D."/>
            <person name="Das B."/>
            <person name="Davila M.-L."/>
            <person name="Davy-Carroll L."/>
            <person name="Denson S."/>
            <person name="Dinh H."/>
            <person name="Ebong V.E."/>
            <person name="Edwards J.R."/>
            <person name="Egan A."/>
            <person name="El-Daye J."/>
            <person name="Escobedo L."/>
            <person name="Fernandez S."/>
            <person name="Fernando P.R."/>
            <person name="Flagg N."/>
            <person name="Forbes L.D."/>
            <person name="Fowler R.G."/>
            <person name="Fu Q."/>
            <person name="Gabisi R.A."/>
            <person name="Ganer J."/>
            <person name="Garbino Pronczuk A."/>
            <person name="Garcia R.M."/>
            <person name="Garner T."/>
            <person name="Garrett T.E."/>
            <person name="Gonzalez D.A."/>
            <person name="Hamid H."/>
            <person name="Hawkins E.S."/>
            <person name="Hirani K."/>
            <person name="Hogues M.E."/>
            <person name="Hollins B."/>
            <person name="Hsiao C.-H."/>
            <person name="Jabil R."/>
            <person name="James M.L."/>
            <person name="Jhangiani S.N."/>
            <person name="Johnson B."/>
            <person name="Johnson Q."/>
            <person name="Joshi V."/>
            <person name="Kalu J.B."/>
            <person name="Kam C."/>
            <person name="Kashfia A."/>
            <person name="Keebler J."/>
            <person name="Kisamo H."/>
            <person name="Kovar C.L."/>
            <person name="Lago L.A."/>
            <person name="Lai C.-Y."/>
            <person name="Laidlaw J."/>
            <person name="Lara F."/>
            <person name="Le T.-K."/>
            <person name="Lee S.L."/>
            <person name="Legall F.H."/>
            <person name="Lemon S.J."/>
            <person name="Lewis L.R."/>
            <person name="Li B."/>
            <person name="Liu Y."/>
            <person name="Liu Y.-S."/>
            <person name="Lopez J."/>
            <person name="Lozado R.J."/>
            <person name="Lu J."/>
            <person name="Madu R.C."/>
            <person name="Maheshwari M."/>
            <person name="Maheshwari R."/>
            <person name="Malloy K."/>
            <person name="Martinez E."/>
            <person name="Mathew T."/>
            <person name="Mercado I.C."/>
            <person name="Mercado C."/>
            <person name="Meyer B."/>
            <person name="Montgomery K."/>
            <person name="Morgan M.B."/>
            <person name="Munidasa M."/>
            <person name="Nazareth L.V."/>
            <person name="Nelson J."/>
            <person name="Ng B.M."/>
            <person name="Nguyen N.B."/>
            <person name="Nguyen P.Q."/>
            <person name="Nguyen T."/>
            <person name="Obregon M."/>
            <person name="Okwuonu G.O."/>
            <person name="Onwere C.G."/>
            <person name="Orozco G."/>
            <person name="Parra A."/>
            <person name="Patel S."/>
            <person name="Patil S."/>
            <person name="Perez A."/>
            <person name="Perez Y."/>
            <person name="Pham C."/>
            <person name="Primus E.L."/>
            <person name="Pu L.-L."/>
            <person name="Puazo M."/>
            <person name="Qin X."/>
            <person name="Quiroz J.B."/>
            <person name="Reese J."/>
            <person name="Richards S."/>
            <person name="Rives C.M."/>
            <person name="Robberts R."/>
            <person name="Ruiz S.J."/>
            <person name="Ruiz M.J."/>
            <person name="Santibanez J."/>
            <person name="Schneider B.W."/>
            <person name="Sisson I."/>
            <person name="Smith M."/>
            <person name="Sodergren E."/>
            <person name="Song X.-Z."/>
            <person name="Song B.B."/>
            <person name="Summersgill H."/>
            <person name="Thelus R."/>
            <person name="Thornton R.D."/>
            <person name="Trejos Z.Y."/>
            <person name="Usmani K."/>
            <person name="Vattathil S."/>
            <person name="Villasana D."/>
            <person name="Walker D.L."/>
            <person name="Wang S."/>
            <person name="Wang K."/>
            <person name="White C.S."/>
            <person name="Williams A.C."/>
            <person name="Williamson J."/>
            <person name="Wilson K."/>
            <person name="Woghiren I.O."/>
            <person name="Woodworth J.R."/>
            <person name="Worley K.C."/>
            <person name="Wright R.A."/>
            <person name="Wu W."/>
            <person name="Young L."/>
            <person name="Zhang L."/>
            <person name="Zhang J."/>
            <person name="Zhu Y."/>
            <person name="Muzny D.M."/>
            <person name="Weinstock G."/>
            <person name="Gibbs R.A."/>
        </authorList>
    </citation>
    <scope>NUCLEOTIDE SEQUENCE [LARGE SCALE GENOMIC DNA]</scope>
    <source>
        <strain evidence="2">LSR1</strain>
    </source>
</reference>
<dbReference type="Proteomes" id="UP000007819">
    <property type="component" value="Chromosome X"/>
</dbReference>
<evidence type="ECO:0000313" key="2">
    <source>
        <dbReference type="Proteomes" id="UP000007819"/>
    </source>
</evidence>
<dbReference type="PANTHER" id="PTHR47331">
    <property type="entry name" value="PHD-TYPE DOMAIN-CONTAINING PROTEIN"/>
    <property type="match status" value="1"/>
</dbReference>
<name>A0A8R2BA43_ACYPI</name>
<dbReference type="GeneID" id="103310713"/>
<sequence>MEEQMNKFWDIEEPESAPDAFTDEGKYEFMFRNECVRLPSGRFSVPLPFRVPILPTTFGSSRSMAVKHFESLERKLFSNPQLQTLYTNFMDDYLALSHMSIAPTPGHYFVPHHAIYKADDGDAKIRVVFDASARCSAGPSLNSCLLPGRSYNSML</sequence>
<keyword evidence="2" id="KW-1185">Reference proteome</keyword>
<organism evidence="1 2">
    <name type="scientific">Acyrthosiphon pisum</name>
    <name type="common">Pea aphid</name>
    <dbReference type="NCBI Taxonomy" id="7029"/>
    <lineage>
        <taxon>Eukaryota</taxon>
        <taxon>Metazoa</taxon>
        <taxon>Ecdysozoa</taxon>
        <taxon>Arthropoda</taxon>
        <taxon>Hexapoda</taxon>
        <taxon>Insecta</taxon>
        <taxon>Pterygota</taxon>
        <taxon>Neoptera</taxon>
        <taxon>Paraneoptera</taxon>
        <taxon>Hemiptera</taxon>
        <taxon>Sternorrhyncha</taxon>
        <taxon>Aphidomorpha</taxon>
        <taxon>Aphidoidea</taxon>
        <taxon>Aphididae</taxon>
        <taxon>Macrosiphini</taxon>
        <taxon>Acyrthosiphon</taxon>
    </lineage>
</organism>
<dbReference type="KEGG" id="api:103310713"/>
<reference evidence="1" key="2">
    <citation type="submission" date="2022-06" db="UniProtKB">
        <authorList>
            <consortium name="EnsemblMetazoa"/>
        </authorList>
    </citation>
    <scope>IDENTIFICATION</scope>
</reference>
<evidence type="ECO:0000313" key="1">
    <source>
        <dbReference type="EnsemblMetazoa" id="XP_008188119.1"/>
    </source>
</evidence>
<proteinExistence type="predicted"/>
<dbReference type="RefSeq" id="XP_008188119.1">
    <property type="nucleotide sequence ID" value="XM_008189897.1"/>
</dbReference>
<accession>A0A8R2BA43</accession>
<dbReference type="AlphaFoldDB" id="A0A8R2BA43"/>
<dbReference type="EnsemblMetazoa" id="XM_008189897.1">
    <property type="protein sequence ID" value="XP_008188119.1"/>
    <property type="gene ID" value="LOC103310713"/>
</dbReference>
<dbReference type="OrthoDB" id="6627074at2759"/>
<protein>
    <submittedName>
        <fullName evidence="1">Uncharacterized protein</fullName>
    </submittedName>
</protein>
<dbReference type="PANTHER" id="PTHR47331:SF1">
    <property type="entry name" value="GAG-LIKE PROTEIN"/>
    <property type="match status" value="1"/>
</dbReference>